<keyword evidence="5" id="KW-0460">Magnesium</keyword>
<reference evidence="7 8" key="1">
    <citation type="submission" date="2018-11" db="EMBL/GenBank/DDBJ databases">
        <authorList>
            <person name="Zhou Z."/>
            <person name="Wang G."/>
        </authorList>
    </citation>
    <scope>NUCLEOTIDE SEQUENCE [LARGE SCALE GENOMIC DNA]</scope>
    <source>
        <strain evidence="7 8">KCTC42998</strain>
    </source>
</reference>
<keyword evidence="2" id="KW-0540">Nuclease</keyword>
<proteinExistence type="predicted"/>
<dbReference type="GO" id="GO:0046872">
    <property type="term" value="F:metal ion binding"/>
    <property type="evidence" value="ECO:0007669"/>
    <property type="project" value="UniProtKB-KW"/>
</dbReference>
<dbReference type="InterPro" id="IPR029060">
    <property type="entry name" value="PIN-like_dom_sf"/>
</dbReference>
<evidence type="ECO:0000259" key="6">
    <source>
        <dbReference type="Pfam" id="PF01850"/>
    </source>
</evidence>
<dbReference type="SUPFAM" id="SSF88723">
    <property type="entry name" value="PIN domain-like"/>
    <property type="match status" value="1"/>
</dbReference>
<evidence type="ECO:0000313" key="8">
    <source>
        <dbReference type="Proteomes" id="UP000274271"/>
    </source>
</evidence>
<dbReference type="GO" id="GO:0016787">
    <property type="term" value="F:hydrolase activity"/>
    <property type="evidence" value="ECO:0007669"/>
    <property type="project" value="UniProtKB-KW"/>
</dbReference>
<name>A0A3P1CX59_9BACT</name>
<dbReference type="InterPro" id="IPR051749">
    <property type="entry name" value="PINc/VapC_TA_RNase"/>
</dbReference>
<dbReference type="EMBL" id="RQJP01000001">
    <property type="protein sequence ID" value="RRB17992.1"/>
    <property type="molecule type" value="Genomic_DNA"/>
</dbReference>
<evidence type="ECO:0000256" key="5">
    <source>
        <dbReference type="ARBA" id="ARBA00022842"/>
    </source>
</evidence>
<dbReference type="PANTHER" id="PTHR42740:SF1">
    <property type="entry name" value="RIBONUCLEASE VAPC3"/>
    <property type="match status" value="1"/>
</dbReference>
<keyword evidence="4" id="KW-0378">Hydrolase</keyword>
<keyword evidence="1" id="KW-1277">Toxin-antitoxin system</keyword>
<evidence type="ECO:0000313" key="7">
    <source>
        <dbReference type="EMBL" id="RRB17992.1"/>
    </source>
</evidence>
<dbReference type="Proteomes" id="UP000274271">
    <property type="component" value="Unassembled WGS sequence"/>
</dbReference>
<dbReference type="AlphaFoldDB" id="A0A3P1CX59"/>
<dbReference type="OrthoDB" id="9811788at2"/>
<comment type="caution">
    <text evidence="7">The sequence shown here is derived from an EMBL/GenBank/DDBJ whole genome shotgun (WGS) entry which is preliminary data.</text>
</comment>
<sequence>MNDLLFDSSVWIHYFRKTSSPQTDLLHNGLLYDWTIWLCPPIRQEVLQGIKFADELRMVQDKFNFLERLEVDPYLMADKSARLYRSLRQQGITIRKPNDCLIAAYAMQFNLRVVHNDVDFDRIATNIPVSEGTFQVWSQ</sequence>
<evidence type="ECO:0000256" key="1">
    <source>
        <dbReference type="ARBA" id="ARBA00022649"/>
    </source>
</evidence>
<dbReference type="Pfam" id="PF01850">
    <property type="entry name" value="PIN"/>
    <property type="match status" value="1"/>
</dbReference>
<keyword evidence="8" id="KW-1185">Reference proteome</keyword>
<evidence type="ECO:0000256" key="3">
    <source>
        <dbReference type="ARBA" id="ARBA00022723"/>
    </source>
</evidence>
<evidence type="ECO:0000256" key="4">
    <source>
        <dbReference type="ARBA" id="ARBA00022801"/>
    </source>
</evidence>
<dbReference type="PANTHER" id="PTHR42740">
    <property type="entry name" value="RIBONUCLEASE VAPC3"/>
    <property type="match status" value="1"/>
</dbReference>
<accession>A0A3P1CX59</accession>
<dbReference type="RefSeq" id="WP_124905142.1">
    <property type="nucleotide sequence ID" value="NZ_RQJP01000001.1"/>
</dbReference>
<evidence type="ECO:0000256" key="2">
    <source>
        <dbReference type="ARBA" id="ARBA00022722"/>
    </source>
</evidence>
<protein>
    <submittedName>
        <fullName evidence="7">PIN domain nuclease</fullName>
    </submittedName>
</protein>
<dbReference type="InterPro" id="IPR002716">
    <property type="entry name" value="PIN_dom"/>
</dbReference>
<dbReference type="GO" id="GO:0004540">
    <property type="term" value="F:RNA nuclease activity"/>
    <property type="evidence" value="ECO:0007669"/>
    <property type="project" value="TreeGrafter"/>
</dbReference>
<feature type="domain" description="PIN" evidence="6">
    <location>
        <begin position="5"/>
        <end position="124"/>
    </location>
</feature>
<gene>
    <name evidence="7" type="ORF">EHT87_06885</name>
</gene>
<dbReference type="Gene3D" id="3.40.50.1010">
    <property type="entry name" value="5'-nuclease"/>
    <property type="match status" value="1"/>
</dbReference>
<organism evidence="7 8">
    <name type="scientific">Larkinella knui</name>
    <dbReference type="NCBI Taxonomy" id="2025310"/>
    <lineage>
        <taxon>Bacteria</taxon>
        <taxon>Pseudomonadati</taxon>
        <taxon>Bacteroidota</taxon>
        <taxon>Cytophagia</taxon>
        <taxon>Cytophagales</taxon>
        <taxon>Spirosomataceae</taxon>
        <taxon>Larkinella</taxon>
    </lineage>
</organism>
<keyword evidence="3" id="KW-0479">Metal-binding</keyword>